<dbReference type="AlphaFoldDB" id="A0A6A5YQ29"/>
<sequence>MKAGKEVSIDTKALPPLPSPWLLLPTSILETLSARFPSQASFEDSCIPLHITRNSNITSAVNRLKVYLGWCGKEREPTIQWPQALESDNRIIAVSAQGEGTSKLASIMEVAKRVVSEGDGEAVVWYSYTGLGSQAIIVDSAGKNENADNVMDDEEDLFETLNQAEEQEQEREPKQSPKIRKVPVLTVWMSKSQIPEFRGPFGEQMFKVGQMQEEG</sequence>
<accession>A0A6A5YQ29</accession>
<reference evidence="2" key="1">
    <citation type="journal article" date="2020" name="Stud. Mycol.">
        <title>101 Dothideomycetes genomes: a test case for predicting lifestyles and emergence of pathogens.</title>
        <authorList>
            <person name="Haridas S."/>
            <person name="Albert R."/>
            <person name="Binder M."/>
            <person name="Bloem J."/>
            <person name="Labutti K."/>
            <person name="Salamov A."/>
            <person name="Andreopoulos B."/>
            <person name="Baker S."/>
            <person name="Barry K."/>
            <person name="Bills G."/>
            <person name="Bluhm B."/>
            <person name="Cannon C."/>
            <person name="Castanera R."/>
            <person name="Culley D."/>
            <person name="Daum C."/>
            <person name="Ezra D."/>
            <person name="Gonzalez J."/>
            <person name="Henrissat B."/>
            <person name="Kuo A."/>
            <person name="Liang C."/>
            <person name="Lipzen A."/>
            <person name="Lutzoni F."/>
            <person name="Magnuson J."/>
            <person name="Mondo S."/>
            <person name="Nolan M."/>
            <person name="Ohm R."/>
            <person name="Pangilinan J."/>
            <person name="Park H.-J."/>
            <person name="Ramirez L."/>
            <person name="Alfaro M."/>
            <person name="Sun H."/>
            <person name="Tritt A."/>
            <person name="Yoshinaga Y."/>
            <person name="Zwiers L.-H."/>
            <person name="Turgeon B."/>
            <person name="Goodwin S."/>
            <person name="Spatafora J."/>
            <person name="Crous P."/>
            <person name="Grigoriev I."/>
        </authorList>
    </citation>
    <scope>NUCLEOTIDE SEQUENCE</scope>
    <source>
        <strain evidence="2">CBS 627.86</strain>
    </source>
</reference>
<dbReference type="OrthoDB" id="424402at2759"/>
<protein>
    <submittedName>
        <fullName evidence="2">Uncharacterized protein</fullName>
    </submittedName>
</protein>
<dbReference type="EMBL" id="ML977349">
    <property type="protein sequence ID" value="KAF2108231.1"/>
    <property type="molecule type" value="Genomic_DNA"/>
</dbReference>
<keyword evidence="1" id="KW-0175">Coiled coil</keyword>
<organism evidence="2 3">
    <name type="scientific">Lophiotrema nucula</name>
    <dbReference type="NCBI Taxonomy" id="690887"/>
    <lineage>
        <taxon>Eukaryota</taxon>
        <taxon>Fungi</taxon>
        <taxon>Dikarya</taxon>
        <taxon>Ascomycota</taxon>
        <taxon>Pezizomycotina</taxon>
        <taxon>Dothideomycetes</taxon>
        <taxon>Pleosporomycetidae</taxon>
        <taxon>Pleosporales</taxon>
        <taxon>Lophiotremataceae</taxon>
        <taxon>Lophiotrema</taxon>
    </lineage>
</organism>
<keyword evidence="3" id="KW-1185">Reference proteome</keyword>
<gene>
    <name evidence="2" type="ORF">BDV96DRAFT_504994</name>
</gene>
<evidence type="ECO:0000256" key="1">
    <source>
        <dbReference type="SAM" id="Coils"/>
    </source>
</evidence>
<evidence type="ECO:0000313" key="3">
    <source>
        <dbReference type="Proteomes" id="UP000799770"/>
    </source>
</evidence>
<proteinExistence type="predicted"/>
<evidence type="ECO:0000313" key="2">
    <source>
        <dbReference type="EMBL" id="KAF2108231.1"/>
    </source>
</evidence>
<name>A0A6A5YQ29_9PLEO</name>
<dbReference type="Proteomes" id="UP000799770">
    <property type="component" value="Unassembled WGS sequence"/>
</dbReference>
<feature type="coiled-coil region" evidence="1">
    <location>
        <begin position="144"/>
        <end position="171"/>
    </location>
</feature>